<organism evidence="16 17">
    <name type="scientific">Ruegeria spongiae</name>
    <dbReference type="NCBI Taxonomy" id="2942209"/>
    <lineage>
        <taxon>Bacteria</taxon>
        <taxon>Pseudomonadati</taxon>
        <taxon>Pseudomonadota</taxon>
        <taxon>Alphaproteobacteria</taxon>
        <taxon>Rhodobacterales</taxon>
        <taxon>Roseobacteraceae</taxon>
        <taxon>Ruegeria</taxon>
    </lineage>
</organism>
<feature type="transmembrane region" description="Helical" evidence="14">
    <location>
        <begin position="146"/>
        <end position="169"/>
    </location>
</feature>
<feature type="transmembrane region" description="Helical" evidence="14">
    <location>
        <begin position="472"/>
        <end position="495"/>
    </location>
</feature>
<evidence type="ECO:0000256" key="7">
    <source>
        <dbReference type="ARBA" id="ARBA00022692"/>
    </source>
</evidence>
<keyword evidence="11" id="KW-0046">Antibiotic resistance</keyword>
<accession>A0ABT0PZ61</accession>
<evidence type="ECO:0000256" key="8">
    <source>
        <dbReference type="ARBA" id="ARBA00022989"/>
    </source>
</evidence>
<keyword evidence="5" id="KW-1003">Cell membrane</keyword>
<comment type="caution">
    <text evidence="16">The sequence shown here is derived from an EMBL/GenBank/DDBJ whole genome shotgun (WGS) entry which is preliminary data.</text>
</comment>
<feature type="transmembrane region" description="Helical" evidence="14">
    <location>
        <begin position="227"/>
        <end position="249"/>
    </location>
</feature>
<keyword evidence="9" id="KW-0443">Lipid metabolism</keyword>
<feature type="transmembrane region" description="Helical" evidence="14">
    <location>
        <begin position="31"/>
        <end position="48"/>
    </location>
</feature>
<dbReference type="InterPro" id="IPR016181">
    <property type="entry name" value="Acyl_CoA_acyltransferase"/>
</dbReference>
<feature type="domain" description="Phosphatidylglycerol lysyltransferase C-terminal" evidence="15">
    <location>
        <begin position="557"/>
        <end position="846"/>
    </location>
</feature>
<comment type="subcellular location">
    <subcellularLocation>
        <location evidence="1">Cell membrane</location>
        <topology evidence="1">Multi-pass membrane protein</topology>
    </subcellularLocation>
</comment>
<evidence type="ECO:0000256" key="6">
    <source>
        <dbReference type="ARBA" id="ARBA00022679"/>
    </source>
</evidence>
<keyword evidence="7 14" id="KW-0812">Transmembrane</keyword>
<dbReference type="EC" id="2.3.2.3" evidence="3"/>
<evidence type="ECO:0000256" key="11">
    <source>
        <dbReference type="ARBA" id="ARBA00023251"/>
    </source>
</evidence>
<evidence type="ECO:0000256" key="9">
    <source>
        <dbReference type="ARBA" id="ARBA00023098"/>
    </source>
</evidence>
<dbReference type="EMBL" id="JAMFMB010000001">
    <property type="protein sequence ID" value="MCL6282208.1"/>
    <property type="molecule type" value="Genomic_DNA"/>
</dbReference>
<keyword evidence="10 14" id="KW-0472">Membrane</keyword>
<feature type="transmembrane region" description="Helical" evidence="14">
    <location>
        <begin position="69"/>
        <end position="86"/>
    </location>
</feature>
<keyword evidence="8 14" id="KW-1133">Transmembrane helix</keyword>
<evidence type="ECO:0000256" key="14">
    <source>
        <dbReference type="SAM" id="Phobius"/>
    </source>
</evidence>
<feature type="transmembrane region" description="Helical" evidence="14">
    <location>
        <begin position="312"/>
        <end position="329"/>
    </location>
</feature>
<keyword evidence="17" id="KW-1185">Reference proteome</keyword>
<feature type="transmembrane region" description="Helical" evidence="14">
    <location>
        <begin position="382"/>
        <end position="405"/>
    </location>
</feature>
<protein>
    <recommendedName>
        <fullName evidence="4">Phosphatidylglycerol lysyltransferase</fullName>
        <ecNumber evidence="3">2.3.2.3</ecNumber>
    </recommendedName>
    <alternativeName>
        <fullName evidence="12">Lysylphosphatidylglycerol synthase</fullName>
    </alternativeName>
</protein>
<dbReference type="PANTHER" id="PTHR34697:SF2">
    <property type="entry name" value="PHOSPHATIDYLGLYCEROL LYSYLTRANSFERASE"/>
    <property type="match status" value="1"/>
</dbReference>
<feature type="transmembrane region" description="Helical" evidence="14">
    <location>
        <begin position="189"/>
        <end position="207"/>
    </location>
</feature>
<evidence type="ECO:0000256" key="2">
    <source>
        <dbReference type="ARBA" id="ARBA00008627"/>
    </source>
</evidence>
<dbReference type="InterPro" id="IPR024320">
    <property type="entry name" value="LPG_synthase_C"/>
</dbReference>
<dbReference type="SUPFAM" id="SSF55729">
    <property type="entry name" value="Acyl-CoA N-acyltransferases (Nat)"/>
    <property type="match status" value="1"/>
</dbReference>
<dbReference type="InterPro" id="IPR051211">
    <property type="entry name" value="PG_lysyltransferase"/>
</dbReference>
<feature type="transmembrane region" description="Helical" evidence="14">
    <location>
        <begin position="417"/>
        <end position="436"/>
    </location>
</feature>
<evidence type="ECO:0000256" key="4">
    <source>
        <dbReference type="ARBA" id="ARBA00021546"/>
    </source>
</evidence>
<feature type="transmembrane region" description="Helical" evidence="14">
    <location>
        <begin position="106"/>
        <end position="126"/>
    </location>
</feature>
<evidence type="ECO:0000256" key="10">
    <source>
        <dbReference type="ARBA" id="ARBA00023136"/>
    </source>
</evidence>
<reference evidence="16" key="1">
    <citation type="submission" date="2022-05" db="EMBL/GenBank/DDBJ databases">
        <authorList>
            <person name="Park J.-S."/>
        </authorList>
    </citation>
    <scope>NUCLEOTIDE SEQUENCE</scope>
    <source>
        <strain evidence="16">2012CJ41-6</strain>
    </source>
</reference>
<feature type="transmembrane region" description="Helical" evidence="14">
    <location>
        <begin position="349"/>
        <end position="370"/>
    </location>
</feature>
<dbReference type="Proteomes" id="UP001203880">
    <property type="component" value="Unassembled WGS sequence"/>
</dbReference>
<comment type="similarity">
    <text evidence="2">Belongs to the LPG synthase family.</text>
</comment>
<dbReference type="RefSeq" id="WP_249706237.1">
    <property type="nucleotide sequence ID" value="NZ_JAMFMB010000001.1"/>
</dbReference>
<evidence type="ECO:0000259" key="15">
    <source>
        <dbReference type="Pfam" id="PF09924"/>
    </source>
</evidence>
<evidence type="ECO:0000256" key="13">
    <source>
        <dbReference type="ARBA" id="ARBA00047540"/>
    </source>
</evidence>
<feature type="transmembrane region" description="Helical" evidence="14">
    <location>
        <begin position="515"/>
        <end position="535"/>
    </location>
</feature>
<feature type="transmembrane region" description="Helical" evidence="14">
    <location>
        <begin position="442"/>
        <end position="460"/>
    </location>
</feature>
<dbReference type="Pfam" id="PF09924">
    <property type="entry name" value="LPG_synthase_C"/>
    <property type="match status" value="1"/>
</dbReference>
<dbReference type="NCBIfam" id="NF033480">
    <property type="entry name" value="bifunc_MprF"/>
    <property type="match status" value="1"/>
</dbReference>
<keyword evidence="6" id="KW-0808">Transferase</keyword>
<evidence type="ECO:0000256" key="12">
    <source>
        <dbReference type="ARBA" id="ARBA00031899"/>
    </source>
</evidence>
<evidence type="ECO:0000256" key="3">
    <source>
        <dbReference type="ARBA" id="ARBA00012014"/>
    </source>
</evidence>
<evidence type="ECO:0000313" key="17">
    <source>
        <dbReference type="Proteomes" id="UP001203880"/>
    </source>
</evidence>
<evidence type="ECO:0000313" key="16">
    <source>
        <dbReference type="EMBL" id="MCL6282208.1"/>
    </source>
</evidence>
<evidence type="ECO:0000256" key="1">
    <source>
        <dbReference type="ARBA" id="ARBA00004651"/>
    </source>
</evidence>
<evidence type="ECO:0000256" key="5">
    <source>
        <dbReference type="ARBA" id="ARBA00022475"/>
    </source>
</evidence>
<dbReference type="Pfam" id="PF03706">
    <property type="entry name" value="LPG_synthase_TM"/>
    <property type="match status" value="1"/>
</dbReference>
<feature type="transmembrane region" description="Helical" evidence="14">
    <location>
        <begin position="255"/>
        <end position="273"/>
    </location>
</feature>
<dbReference type="InterPro" id="IPR022791">
    <property type="entry name" value="L-PG_synthase/AglD"/>
</dbReference>
<name>A0ABT0PZ61_9RHOB</name>
<gene>
    <name evidence="16" type="primary">mprF</name>
    <name evidence="16" type="ORF">M3P21_01590</name>
</gene>
<dbReference type="PANTHER" id="PTHR34697">
    <property type="entry name" value="PHOSPHATIDYLGLYCEROL LYSYLTRANSFERASE"/>
    <property type="match status" value="1"/>
</dbReference>
<sequence length="873" mass="94547">MTAEQDTADTDQNQAPSAPAEFLTKLLHHPLTKIVLPILVTGIALFALHDLSARVSWSDVKSDISETPWRVFFAAIGWTAVSYFSLSFYDIFAVRSVADGKVPSHIAGMAGASGYAVSNFLGFSYVTGTAVRYRIYASLGLDLERVAGVIATSWVAFWMGLTLIFGGLMTLHPQGLSTVIPLNNTSETLIGAVLLCGLLSLFAWLALGARRLAVAGFGFDLPSFRLALLLTLAAIGDLLGVTMTLYVLMPADLAVGFPFFFTIVIAAIALGVLSHAPGGLGVFEATVIAGLGAAGRSDVLAALVLYRLIYTLMPFAIACCGIALVWTIARRRAVGSAATVAYRIVKPIVPIAAAAVTMFAGIILLVSGTLPADNESMRILRAVLPLSLVEASHLIGSITGLLLILISRGLYRKLYRAWVVAMILMGVGFVASLSKGLDVREAVSMVLTIGFLGLFRGAFYRVAGASIFRLNVPWFVSIVALLAAVFWLGLFAYSHVEYQSDLWWDFAWNADASRFLRSSLVVALILAAIALNSLLSQRMPDQRSFEVPQVVHDLAMDSEDTEALICLTGDKQFLIAEDESAFLAYADTGASLISKGEPVGDEEAGKQLIWQLREKADKEGKRCAFYSVSPRYLPTFLDLGLSILKIGEVARADLTGFTLDGKPKKGFRQARNRAEREGYVFEVIAKEDLAPALPELKAVSDLWLANKQGEEKGFSLGGFSEAYLMNFDHAVLRDGESGKIVAFANLFQGAGKSELSLDLMRYDPDSASFIMDALFAEMMLWGAAQGFHWFSLGAAPFSGIENRQLASLWNRIGGFVYEHGEQFYHFEGLRTFKQKFDPVWSPNYLASPGGLAAPRILYEINVLVSGGLRGLSK</sequence>
<feature type="transmembrane region" description="Helical" evidence="14">
    <location>
        <begin position="285"/>
        <end position="306"/>
    </location>
</feature>
<proteinExistence type="inferred from homology"/>
<comment type="catalytic activity">
    <reaction evidence="13">
        <text>L-lysyl-tRNA(Lys) + a 1,2-diacyl-sn-glycero-3-phospho-(1'-sn-glycerol) = a 1,2-diacyl-sn-glycero-3-phospho-1'-(3'-O-L-lysyl)-sn-glycerol + tRNA(Lys)</text>
        <dbReference type="Rhea" id="RHEA:10668"/>
        <dbReference type="Rhea" id="RHEA-COMP:9696"/>
        <dbReference type="Rhea" id="RHEA-COMP:9697"/>
        <dbReference type="ChEBI" id="CHEBI:64716"/>
        <dbReference type="ChEBI" id="CHEBI:75792"/>
        <dbReference type="ChEBI" id="CHEBI:78442"/>
        <dbReference type="ChEBI" id="CHEBI:78529"/>
        <dbReference type="EC" id="2.3.2.3"/>
    </reaction>
</comment>